<keyword evidence="2" id="KW-1185">Reference proteome</keyword>
<dbReference type="KEGG" id="gry:D7I44_01870"/>
<protein>
    <submittedName>
        <fullName evidence="1">Uncharacterized protein</fullName>
    </submittedName>
</protein>
<accession>A0A387BEK8</accession>
<organism evidence="1 2">
    <name type="scientific">Gryllotalpicola protaetiae</name>
    <dbReference type="NCBI Taxonomy" id="2419771"/>
    <lineage>
        <taxon>Bacteria</taxon>
        <taxon>Bacillati</taxon>
        <taxon>Actinomycetota</taxon>
        <taxon>Actinomycetes</taxon>
        <taxon>Micrococcales</taxon>
        <taxon>Microbacteriaceae</taxon>
        <taxon>Gryllotalpicola</taxon>
    </lineage>
</organism>
<dbReference type="SUPFAM" id="SSF52309">
    <property type="entry name" value="N-(deoxy)ribosyltransferase-like"/>
    <property type="match status" value="1"/>
</dbReference>
<dbReference type="AlphaFoldDB" id="A0A387BEK8"/>
<dbReference type="Proteomes" id="UP000275069">
    <property type="component" value="Chromosome"/>
</dbReference>
<dbReference type="RefSeq" id="WP_120787939.1">
    <property type="nucleotide sequence ID" value="NZ_CP032624.1"/>
</dbReference>
<name>A0A387BEK8_9MICO</name>
<dbReference type="OrthoDB" id="9895349at2"/>
<dbReference type="EMBL" id="CP032624">
    <property type="protein sequence ID" value="AYG02405.1"/>
    <property type="molecule type" value="Genomic_DNA"/>
</dbReference>
<sequence length="101" mass="10930">MSDWADDPQAQQWVQHVLDELLPMIEDSAITVSIVPHGPADVKFAVELGLSIMLDKPIILTIPPGARIPDHLRRVADDIVDLGSAETGDRIKAALERLGGS</sequence>
<gene>
    <name evidence="1" type="ORF">D7I44_01870</name>
</gene>
<proteinExistence type="predicted"/>
<reference evidence="1 2" key="1">
    <citation type="submission" date="2018-09" db="EMBL/GenBank/DDBJ databases">
        <title>Genome sequencing of strain 2DFW10M-5.</title>
        <authorList>
            <person name="Heo J."/>
            <person name="Kim S.-J."/>
            <person name="Kwon S.-W."/>
        </authorList>
    </citation>
    <scope>NUCLEOTIDE SEQUENCE [LARGE SCALE GENOMIC DNA]</scope>
    <source>
        <strain evidence="1 2">2DFW10M-5</strain>
    </source>
</reference>
<evidence type="ECO:0000313" key="2">
    <source>
        <dbReference type="Proteomes" id="UP000275069"/>
    </source>
</evidence>
<evidence type="ECO:0000313" key="1">
    <source>
        <dbReference type="EMBL" id="AYG02405.1"/>
    </source>
</evidence>